<comment type="caution">
    <text evidence="2">The sequence shown here is derived from an EMBL/GenBank/DDBJ whole genome shotgun (WGS) entry which is preliminary data.</text>
</comment>
<dbReference type="Proteomes" id="UP001230188">
    <property type="component" value="Unassembled WGS sequence"/>
</dbReference>
<dbReference type="Gene3D" id="3.40.50.410">
    <property type="entry name" value="von Willebrand factor, type A domain"/>
    <property type="match status" value="1"/>
</dbReference>
<dbReference type="InterPro" id="IPR036465">
    <property type="entry name" value="vWFA_dom_sf"/>
</dbReference>
<sequence>MTTRLSKKKKKKKKKNRKQTTTEHTEEIPTAVAVCEFPSETYHVVGDEEKLSFLRRSMPEGLCEQFRLSCEQFAVRYWIIDNSGSMWTPDGRRAVEGSRSAVTSTRWDELRDSLAFHANLSARLCAPTEFLLLNARPMSPAIVTTGLGNPDDEIRRLLALARTSPFGKTPLCARIRDVLERVREREHELIATGRRVVLVIASDGEPTDGDVRKALRALHPLPVNIVIRLCTQEDDVVEFWNNVDRDLELDVEVLDDLISEAKEIRAYNKFLAYGLPLHRLREWGCATKILDLLDETRLVPAQIHELAVIIYGAPASALPHPDLGWKPFVKALDAYQRNNPRASVWDPRRKRERFWFDLHDLKTKTDAEACHLM</sequence>
<evidence type="ECO:0000313" key="3">
    <source>
        <dbReference type="Proteomes" id="UP001230188"/>
    </source>
</evidence>
<keyword evidence="3" id="KW-1185">Reference proteome</keyword>
<dbReference type="SUPFAM" id="SSF53300">
    <property type="entry name" value="vWA-like"/>
    <property type="match status" value="1"/>
</dbReference>
<feature type="compositionally biased region" description="Basic residues" evidence="1">
    <location>
        <begin position="1"/>
        <end position="18"/>
    </location>
</feature>
<name>A0AAD7XP99_9STRA</name>
<protein>
    <recommendedName>
        <fullName evidence="4">VWFA domain-containing protein</fullName>
    </recommendedName>
</protein>
<reference evidence="2" key="1">
    <citation type="submission" date="2023-01" db="EMBL/GenBank/DDBJ databases">
        <title>Metagenome sequencing of chrysophaentin producing Chrysophaeum taylorii.</title>
        <authorList>
            <person name="Davison J."/>
            <person name="Bewley C."/>
        </authorList>
    </citation>
    <scope>NUCLEOTIDE SEQUENCE</scope>
    <source>
        <strain evidence="2">NIES-1699</strain>
    </source>
</reference>
<accession>A0AAD7XP99</accession>
<evidence type="ECO:0008006" key="4">
    <source>
        <dbReference type="Google" id="ProtNLM"/>
    </source>
</evidence>
<dbReference type="EMBL" id="JAQMWT010000076">
    <property type="protein sequence ID" value="KAJ8611390.1"/>
    <property type="molecule type" value="Genomic_DNA"/>
</dbReference>
<feature type="region of interest" description="Disordered" evidence="1">
    <location>
        <begin position="1"/>
        <end position="25"/>
    </location>
</feature>
<organism evidence="2 3">
    <name type="scientific">Chrysophaeum taylorii</name>
    <dbReference type="NCBI Taxonomy" id="2483200"/>
    <lineage>
        <taxon>Eukaryota</taxon>
        <taxon>Sar</taxon>
        <taxon>Stramenopiles</taxon>
        <taxon>Ochrophyta</taxon>
        <taxon>Pelagophyceae</taxon>
        <taxon>Pelagomonadales</taxon>
        <taxon>Pelagomonadaceae</taxon>
        <taxon>Chrysophaeum</taxon>
    </lineage>
</organism>
<dbReference type="AlphaFoldDB" id="A0AAD7XP99"/>
<proteinExistence type="predicted"/>
<gene>
    <name evidence="2" type="ORF">CTAYLR_006507</name>
</gene>
<evidence type="ECO:0000256" key="1">
    <source>
        <dbReference type="SAM" id="MobiDB-lite"/>
    </source>
</evidence>
<evidence type="ECO:0000313" key="2">
    <source>
        <dbReference type="EMBL" id="KAJ8611390.1"/>
    </source>
</evidence>